<organism evidence="2 3">
    <name type="scientific">Erythranthe guttata</name>
    <name type="common">Yellow monkey flower</name>
    <name type="synonym">Mimulus guttatus</name>
    <dbReference type="NCBI Taxonomy" id="4155"/>
    <lineage>
        <taxon>Eukaryota</taxon>
        <taxon>Viridiplantae</taxon>
        <taxon>Streptophyta</taxon>
        <taxon>Embryophyta</taxon>
        <taxon>Tracheophyta</taxon>
        <taxon>Spermatophyta</taxon>
        <taxon>Magnoliopsida</taxon>
        <taxon>eudicotyledons</taxon>
        <taxon>Gunneridae</taxon>
        <taxon>Pentapetalae</taxon>
        <taxon>asterids</taxon>
        <taxon>lamiids</taxon>
        <taxon>Lamiales</taxon>
        <taxon>Phrymaceae</taxon>
        <taxon>Erythranthe</taxon>
    </lineage>
</organism>
<evidence type="ECO:0000313" key="3">
    <source>
        <dbReference type="Proteomes" id="UP000030748"/>
    </source>
</evidence>
<feature type="domain" description="NYN" evidence="1">
    <location>
        <begin position="16"/>
        <end position="135"/>
    </location>
</feature>
<dbReference type="GO" id="GO:0004540">
    <property type="term" value="F:RNA nuclease activity"/>
    <property type="evidence" value="ECO:0007669"/>
    <property type="project" value="InterPro"/>
</dbReference>
<proteinExistence type="predicted"/>
<dbReference type="Pfam" id="PF01936">
    <property type="entry name" value="NYN"/>
    <property type="match status" value="1"/>
</dbReference>
<dbReference type="InterPro" id="IPR021139">
    <property type="entry name" value="NYN"/>
</dbReference>
<dbReference type="PANTHER" id="PTHR14379">
    <property type="entry name" value="LIMKAIN B LKAP"/>
    <property type="match status" value="1"/>
</dbReference>
<dbReference type="GO" id="GO:0010468">
    <property type="term" value="P:regulation of gene expression"/>
    <property type="evidence" value="ECO:0007669"/>
    <property type="project" value="InterPro"/>
</dbReference>
<gene>
    <name evidence="2" type="ORF">MIMGU_mgv1a021072mg</name>
</gene>
<evidence type="ECO:0000313" key="2">
    <source>
        <dbReference type="EMBL" id="EYU34699.1"/>
    </source>
</evidence>
<evidence type="ECO:0000259" key="1">
    <source>
        <dbReference type="Pfam" id="PF01936"/>
    </source>
</evidence>
<dbReference type="GO" id="GO:0005777">
    <property type="term" value="C:peroxisome"/>
    <property type="evidence" value="ECO:0007669"/>
    <property type="project" value="InterPro"/>
</dbReference>
<dbReference type="EMBL" id="KI630674">
    <property type="protein sequence ID" value="EYU34699.1"/>
    <property type="molecule type" value="Genomic_DNA"/>
</dbReference>
<dbReference type="CDD" id="cd10910">
    <property type="entry name" value="PIN_limkain_b1_N_like"/>
    <property type="match status" value="1"/>
</dbReference>
<dbReference type="AlphaFoldDB" id="A0A022R400"/>
<dbReference type="PANTHER" id="PTHR14379:SF3">
    <property type="entry name" value="MEIOSIS REGULATOR AND MRNA STABILITY FACTOR 1"/>
    <property type="match status" value="1"/>
</dbReference>
<sequence>MSIDNCVQDEFAQVLTSVWWDIENCPVPKGFDDYASIFGNIKTALRRANYFGEVSISGFGNLKKVKSEICETLGRSGIKMNHIFSRADKTIMLEMLLWALEHDPPANILLISEDIDFATTLNRLSSKMYNIMVAHQNQDQRVQFKTLLSSAICIWSFRDLIEGGSSSLRNYGQVNSVPSVSAFSTRKLVFQDKEANSSTLIRLISRGNDIDLSHRTYRAEFVGLFPLQTPSHKFQRGPHICPRAQCDCETGKR</sequence>
<name>A0A022R400_ERYGU</name>
<dbReference type="Proteomes" id="UP000030748">
    <property type="component" value="Unassembled WGS sequence"/>
</dbReference>
<dbReference type="STRING" id="4155.A0A022R400"/>
<reference evidence="2 3" key="1">
    <citation type="journal article" date="2013" name="Proc. Natl. Acad. Sci. U.S.A.">
        <title>Fine-scale variation in meiotic recombination in Mimulus inferred from population shotgun sequencing.</title>
        <authorList>
            <person name="Hellsten U."/>
            <person name="Wright K.M."/>
            <person name="Jenkins J."/>
            <person name="Shu S."/>
            <person name="Yuan Y."/>
            <person name="Wessler S.R."/>
            <person name="Schmutz J."/>
            <person name="Willis J.H."/>
            <person name="Rokhsar D.S."/>
        </authorList>
    </citation>
    <scope>NUCLEOTIDE SEQUENCE [LARGE SCALE GENOMIC DNA]</scope>
    <source>
        <strain evidence="3">cv. DUN x IM62</strain>
    </source>
</reference>
<accession>A0A022R400</accession>
<keyword evidence="3" id="KW-1185">Reference proteome</keyword>
<protein>
    <recommendedName>
        <fullName evidence="1">NYN domain-containing protein</fullName>
    </recommendedName>
</protein>
<dbReference type="InterPro" id="IPR024768">
    <property type="entry name" value="Marf1"/>
</dbReference>